<gene>
    <name evidence="1" type="ORF">BN1205_070050</name>
</gene>
<dbReference type="AlphaFoldDB" id="A0A0F7V6E2"/>
<name>A0A0F7V6E2_TOXGV</name>
<dbReference type="EMBL" id="LN714502">
    <property type="protein sequence ID" value="CEL78066.1"/>
    <property type="molecule type" value="Genomic_DNA"/>
</dbReference>
<protein>
    <submittedName>
        <fullName evidence="1">Uncharacterized protein</fullName>
    </submittedName>
</protein>
<evidence type="ECO:0000313" key="1">
    <source>
        <dbReference type="EMBL" id="CEL78066.1"/>
    </source>
</evidence>
<reference evidence="1" key="1">
    <citation type="journal article" date="2015" name="PLoS ONE">
        <title>Comprehensive Evaluation of Toxoplasma gondii VEG and Neospora caninum LIV Genomes with Tachyzoite Stage Transcriptome and Proteome Defines Novel Transcript Features.</title>
        <authorList>
            <person name="Ramaprasad A."/>
            <person name="Mourier T."/>
            <person name="Naeem R."/>
            <person name="Malas T.B."/>
            <person name="Moussa E."/>
            <person name="Panigrahi A."/>
            <person name="Vermont S.J."/>
            <person name="Otto T.D."/>
            <person name="Wastling J."/>
            <person name="Pain A."/>
        </authorList>
    </citation>
    <scope>NUCLEOTIDE SEQUENCE</scope>
    <source>
        <strain evidence="1">VEG</strain>
    </source>
</reference>
<organism evidence="1">
    <name type="scientific">Toxoplasma gondii (strain ATCC 50861 / VEG)</name>
    <dbReference type="NCBI Taxonomy" id="432359"/>
    <lineage>
        <taxon>Eukaryota</taxon>
        <taxon>Sar</taxon>
        <taxon>Alveolata</taxon>
        <taxon>Apicomplexa</taxon>
        <taxon>Conoidasida</taxon>
        <taxon>Coccidia</taxon>
        <taxon>Eucoccidiorida</taxon>
        <taxon>Eimeriorina</taxon>
        <taxon>Sarcocystidae</taxon>
        <taxon>Toxoplasma</taxon>
    </lineage>
</organism>
<proteinExistence type="predicted"/>
<accession>A0A0F7V6E2</accession>
<sequence>MFRICAQNRFEIVTMKLSIAVLLIVLVGISEHPLRYVSAGDSPVDQKLTEEKELLKEELRLRFSNGMVPSVPSYRPPPPLHGGTLMGMALLSILVSSPPPLTAILGTLATVEYLTSVYYRHKYRVDQEENEKEYRLLYNALRKLESKEWRKMVRDLRSRKSESP</sequence>